<comment type="caution">
    <text evidence="2">The sequence shown here is derived from an EMBL/GenBank/DDBJ whole genome shotgun (WGS) entry which is preliminary data.</text>
</comment>
<dbReference type="InterPro" id="IPR000626">
    <property type="entry name" value="Ubiquitin-like_dom"/>
</dbReference>
<dbReference type="Proteomes" id="UP000572268">
    <property type="component" value="Unassembled WGS sequence"/>
</dbReference>
<dbReference type="PANTHER" id="PTHR10666">
    <property type="entry name" value="UBIQUITIN"/>
    <property type="match status" value="1"/>
</dbReference>
<organism evidence="2 3">
    <name type="scientific">Perkinsus olseni</name>
    <name type="common">Perkinsus atlanticus</name>
    <dbReference type="NCBI Taxonomy" id="32597"/>
    <lineage>
        <taxon>Eukaryota</taxon>
        <taxon>Sar</taxon>
        <taxon>Alveolata</taxon>
        <taxon>Perkinsozoa</taxon>
        <taxon>Perkinsea</taxon>
        <taxon>Perkinsida</taxon>
        <taxon>Perkinsidae</taxon>
        <taxon>Perkinsus</taxon>
    </lineage>
</organism>
<dbReference type="InterPro" id="IPR050158">
    <property type="entry name" value="Ubiquitin_ubiquitin-like"/>
</dbReference>
<gene>
    <name evidence="2" type="ORF">FOL46_008317</name>
</gene>
<dbReference type="SMART" id="SM00213">
    <property type="entry name" value="UBQ"/>
    <property type="match status" value="3"/>
</dbReference>
<reference evidence="2 3" key="1">
    <citation type="submission" date="2020-04" db="EMBL/GenBank/DDBJ databases">
        <title>Perkinsus olseni comparative genomics.</title>
        <authorList>
            <person name="Bogema D.R."/>
        </authorList>
    </citation>
    <scope>NUCLEOTIDE SEQUENCE [LARGE SCALE GENOMIC DNA]</scope>
    <source>
        <strain evidence="2">ATCC PRA-31</strain>
    </source>
</reference>
<dbReference type="Pfam" id="PF00240">
    <property type="entry name" value="ubiquitin"/>
    <property type="match status" value="2"/>
</dbReference>
<evidence type="ECO:0000313" key="2">
    <source>
        <dbReference type="EMBL" id="KAF4655246.1"/>
    </source>
</evidence>
<feature type="domain" description="Ubiquitin-like" evidence="1">
    <location>
        <begin position="31"/>
        <end position="89"/>
    </location>
</feature>
<dbReference type="PROSITE" id="PS50053">
    <property type="entry name" value="UBIQUITIN_2"/>
    <property type="match status" value="3"/>
</dbReference>
<feature type="domain" description="Ubiquitin-like" evidence="1">
    <location>
        <begin position="186"/>
        <end position="254"/>
    </location>
</feature>
<dbReference type="EMBL" id="JABANN010000655">
    <property type="protein sequence ID" value="KAF4655246.1"/>
    <property type="molecule type" value="Genomic_DNA"/>
</dbReference>
<accession>A0A7J6L7T6</accession>
<protein>
    <recommendedName>
        <fullName evidence="1">Ubiquitin-like domain-containing protein</fullName>
    </recommendedName>
</protein>
<feature type="domain" description="Ubiquitin-like" evidence="1">
    <location>
        <begin position="103"/>
        <end position="185"/>
    </location>
</feature>
<proteinExistence type="predicted"/>
<sequence>MPAYFFLSEVGGYNPAVVVDVEMSQLARELKTISVRRLTGAPVWISVDASDTISTIKGKIEEVTGVSADDQRLVVPGSIKQDYRAVAEYLSRQLTRHVVVRLITVTTIKVGPLTYGDRPIEIDVTPSTTIAEVKREIRDSWGIPLAQHRIYGENDDVAQLCGITASELGIEAEGFVRLRVKAVGRLYVRADTLDGGFASIYALASYTVARVKEMVQQETGFPPHRQRLMFNEQELGSGRLCDWGVNERSRLVLLSLKRPLTVRVRDSANTVFQLAVTPCISVAGIRRALWREGYDRNSRLSFNGRELGDDERLSDETLSAVRRGAELAFVMIVRRWSLRAFTTSGSKRAVGAARDKIGHATYLCNRVHHLATSGSRSDMDSTKALTGGSSRKQAAAGIIKQLEELLLGDPAPQRGLDMLGHREIGKLLAGAATLKVVLPPKLLNEILTHHWLPALLQQRQSSKDLGSSLCIVLSALSRIKQQHPRITRVPESLLDRVAALIEDALTNSLLSTKDICSLLLYLSRLEHTPATMFGSVVEKLDLCTLSCRDLADLLQAFGEADLISIPLLSNTLPHATQLLAEFINSNPSTPDAAGGAPPRDLSIIASAYSRSIKDLPVPDTRPFFAALVQILRRELERPASASACSLKDAIAFLVSLSRAGVEDDGLFDTLFYEKVLPQLSTLDGRSAGYVISAYASVECQRRRQFELQGLQVASNPRKRTEELLAGLRSKASSLAAADHGKEHLRVLVNFAYEFSRLDAGSGSEGEVMALLETAIREGMTKDLVASAPHSVALAASAFGGVGGSRFMDELLPASLRQPFKGRSPFAYFSSGDLGLLASAAVKHSQLTGSTDLVDSVVAYVMAEDGLLSPTNRSGFTPAALASLADTLSSVEPRVVDRLTAVERSNPSPAAAGDEICALCEASIQSGALVPRLGELLELSLAAPTVPTWSLEESASILRCLVSLGSFGAQSLSSDIQKKIVSAIASVVKAASVAGHASSRPAGRALPPWSSLVNSCCTLILDHSGDGDAVARGRGILRMSPEVKLAFKGLLLVLASSAAQLEANPAKAIYSMWPILQAVSALDSSIDRSMHLESCGISEHVKALLLRVGEGSKTIPSSRYAALALHSLASMRFNEIPTPSLNVLLSSYDHHAQAKRHGPASGDVARVLYALGRLGIPSPLAHRLHHWRFGTAWELTTALHALALLNLENHTLYLEAIRKVSENRNPSSTRAQARQILTYHLAAYGSDLGPLKDDMGLLRTTLRLFSGLQTSLDASNSSSSELHGTLYEALNMSENSDVVVSSEVPAGPYQIDSVVSFVT</sequence>
<evidence type="ECO:0000259" key="1">
    <source>
        <dbReference type="PROSITE" id="PS50053"/>
    </source>
</evidence>
<dbReference type="InterPro" id="IPR029071">
    <property type="entry name" value="Ubiquitin-like_domsf"/>
</dbReference>
<dbReference type="CDD" id="cd17039">
    <property type="entry name" value="Ubl_ubiquitin_like"/>
    <property type="match status" value="2"/>
</dbReference>
<evidence type="ECO:0000313" key="3">
    <source>
        <dbReference type="Proteomes" id="UP000572268"/>
    </source>
</evidence>
<dbReference type="Gene3D" id="3.10.20.90">
    <property type="entry name" value="Phosphatidylinositol 3-kinase Catalytic Subunit, Chain A, domain 1"/>
    <property type="match status" value="3"/>
</dbReference>
<dbReference type="SUPFAM" id="SSF54236">
    <property type="entry name" value="Ubiquitin-like"/>
    <property type="match status" value="3"/>
</dbReference>
<name>A0A7J6L7T6_PEROL</name>